<reference evidence="3" key="1">
    <citation type="submission" date="2021-09" db="EMBL/GenBank/DDBJ databases">
        <authorList>
            <consortium name="AG Swart"/>
            <person name="Singh M."/>
            <person name="Singh A."/>
            <person name="Seah K."/>
            <person name="Emmerich C."/>
        </authorList>
    </citation>
    <scope>NUCLEOTIDE SEQUENCE</scope>
    <source>
        <strain evidence="3">ATCC30299</strain>
    </source>
</reference>
<dbReference type="PANTHER" id="PTHR48100:SF1">
    <property type="entry name" value="HISTIDINE PHOSPHATASE FAMILY PROTEIN-RELATED"/>
    <property type="match status" value="1"/>
</dbReference>
<gene>
    <name evidence="3" type="ORF">BSTOLATCC_MIC16835</name>
</gene>
<protein>
    <recommendedName>
        <fullName evidence="5">Phosphoglycerate mutase</fullName>
    </recommendedName>
</protein>
<evidence type="ECO:0000256" key="2">
    <source>
        <dbReference type="ARBA" id="ARBA00023235"/>
    </source>
</evidence>
<evidence type="ECO:0000256" key="1">
    <source>
        <dbReference type="ARBA" id="ARBA00023152"/>
    </source>
</evidence>
<dbReference type="InterPro" id="IPR050275">
    <property type="entry name" value="PGM_Phosphatase"/>
</dbReference>
<evidence type="ECO:0000313" key="4">
    <source>
        <dbReference type="Proteomes" id="UP001162131"/>
    </source>
</evidence>
<proteinExistence type="predicted"/>
<dbReference type="PANTHER" id="PTHR48100">
    <property type="entry name" value="BROAD-SPECIFICITY PHOSPHATASE YOR283W-RELATED"/>
    <property type="match status" value="1"/>
</dbReference>
<dbReference type="Pfam" id="PF00300">
    <property type="entry name" value="His_Phos_1"/>
    <property type="match status" value="1"/>
</dbReference>
<name>A0AAU9ISM0_9CILI</name>
<dbReference type="SMART" id="SM00855">
    <property type="entry name" value="PGAM"/>
    <property type="match status" value="1"/>
</dbReference>
<dbReference type="GO" id="GO:0005737">
    <property type="term" value="C:cytoplasm"/>
    <property type="evidence" value="ECO:0007669"/>
    <property type="project" value="TreeGrafter"/>
</dbReference>
<organism evidence="3 4">
    <name type="scientific">Blepharisma stoltei</name>
    <dbReference type="NCBI Taxonomy" id="1481888"/>
    <lineage>
        <taxon>Eukaryota</taxon>
        <taxon>Sar</taxon>
        <taxon>Alveolata</taxon>
        <taxon>Ciliophora</taxon>
        <taxon>Postciliodesmatophora</taxon>
        <taxon>Heterotrichea</taxon>
        <taxon>Heterotrichida</taxon>
        <taxon>Blepharismidae</taxon>
        <taxon>Blepharisma</taxon>
    </lineage>
</organism>
<dbReference type="AlphaFoldDB" id="A0AAU9ISM0"/>
<sequence>MVKLWIIRHGQTLYNKFQHDWTDLGNSLENAQFRWDRSYCDAPLSEIGIEQASSKVDQAHSLNVTKVYVSPLRRALQTCDILFRNHPNTPKIVVHPLFTELIHNSHDIPTYSGTPYPEFSHFDWSNVPNHFYVPEILNNQYTQQLIGMNFEDARIRLLDIMREINPLIVESQWEMYDRTRKAREIIRSGQENVGLVTHSSFLTYFMSELNENREFIGLKRLNNLEMVEFEF</sequence>
<dbReference type="InterPro" id="IPR029033">
    <property type="entry name" value="His_PPase_superfam"/>
</dbReference>
<dbReference type="EMBL" id="CAJZBQ010000016">
    <property type="protein sequence ID" value="CAG9316732.1"/>
    <property type="molecule type" value="Genomic_DNA"/>
</dbReference>
<keyword evidence="2" id="KW-0413">Isomerase</keyword>
<dbReference type="InterPro" id="IPR001345">
    <property type="entry name" value="PG/BPGM_mutase_AS"/>
</dbReference>
<dbReference type="InterPro" id="IPR013078">
    <property type="entry name" value="His_Pase_superF_clade-1"/>
</dbReference>
<comment type="caution">
    <text evidence="3">The sequence shown here is derived from an EMBL/GenBank/DDBJ whole genome shotgun (WGS) entry which is preliminary data.</text>
</comment>
<dbReference type="PROSITE" id="PS00175">
    <property type="entry name" value="PG_MUTASE"/>
    <property type="match status" value="1"/>
</dbReference>
<evidence type="ECO:0000313" key="3">
    <source>
        <dbReference type="EMBL" id="CAG9316732.1"/>
    </source>
</evidence>
<dbReference type="Proteomes" id="UP001162131">
    <property type="component" value="Unassembled WGS sequence"/>
</dbReference>
<dbReference type="GO" id="GO:0016791">
    <property type="term" value="F:phosphatase activity"/>
    <property type="evidence" value="ECO:0007669"/>
    <property type="project" value="TreeGrafter"/>
</dbReference>
<dbReference type="SUPFAM" id="SSF53254">
    <property type="entry name" value="Phosphoglycerate mutase-like"/>
    <property type="match status" value="1"/>
</dbReference>
<accession>A0AAU9ISM0</accession>
<evidence type="ECO:0008006" key="5">
    <source>
        <dbReference type="Google" id="ProtNLM"/>
    </source>
</evidence>
<dbReference type="CDD" id="cd07067">
    <property type="entry name" value="HP_PGM_like"/>
    <property type="match status" value="1"/>
</dbReference>
<keyword evidence="1" id="KW-0324">Glycolysis</keyword>
<keyword evidence="4" id="KW-1185">Reference proteome</keyword>
<dbReference type="Gene3D" id="3.40.50.1240">
    <property type="entry name" value="Phosphoglycerate mutase-like"/>
    <property type="match status" value="1"/>
</dbReference>